<dbReference type="EMBL" id="GEGO01004738">
    <property type="protein sequence ID" value="JAR90666.1"/>
    <property type="molecule type" value="Transcribed_RNA"/>
</dbReference>
<reference evidence="1" key="1">
    <citation type="journal article" date="2018" name="PLoS Negl. Trop. Dis.">
        <title>Sialome diversity of ticks revealed by RNAseq of single tick salivary glands.</title>
        <authorList>
            <person name="Perner J."/>
            <person name="Kropackova S."/>
            <person name="Kopacek P."/>
            <person name="Ribeiro J.M."/>
        </authorList>
    </citation>
    <scope>NUCLEOTIDE SEQUENCE</scope>
    <source>
        <strain evidence="1">Siblings of single egg batch collected in Ceske Budejovice</strain>
        <tissue evidence="1">Salivary glands</tissue>
    </source>
</reference>
<sequence length="94" mass="10942">MVWNKKSKSLVCEIVICSILAFLGEVNLNAPCFAMVLFCFLGMKVSGRPRVEICRIILFIYSKLRARFHATDIRHFIFGSDWSMRFLFKHLPRG</sequence>
<organism evidence="1">
    <name type="scientific">Ixodes ricinus</name>
    <name type="common">Common tick</name>
    <name type="synonym">Acarus ricinus</name>
    <dbReference type="NCBI Taxonomy" id="34613"/>
    <lineage>
        <taxon>Eukaryota</taxon>
        <taxon>Metazoa</taxon>
        <taxon>Ecdysozoa</taxon>
        <taxon>Arthropoda</taxon>
        <taxon>Chelicerata</taxon>
        <taxon>Arachnida</taxon>
        <taxon>Acari</taxon>
        <taxon>Parasitiformes</taxon>
        <taxon>Ixodida</taxon>
        <taxon>Ixodoidea</taxon>
        <taxon>Ixodidae</taxon>
        <taxon>Ixodinae</taxon>
        <taxon>Ixodes</taxon>
    </lineage>
</organism>
<dbReference type="AlphaFoldDB" id="A0A147BIR8"/>
<proteinExistence type="predicted"/>
<evidence type="ECO:0000313" key="1">
    <source>
        <dbReference type="EMBL" id="JAR90666.1"/>
    </source>
</evidence>
<name>A0A147BIR8_IXORI</name>
<accession>A0A147BIR8</accession>
<protein>
    <submittedName>
        <fullName evidence="1">Uncharacterized protein</fullName>
    </submittedName>
</protein>